<organism evidence="2 3">
    <name type="scientific">Halolamina pelagica</name>
    <dbReference type="NCBI Taxonomy" id="699431"/>
    <lineage>
        <taxon>Archaea</taxon>
        <taxon>Methanobacteriati</taxon>
        <taxon>Methanobacteriota</taxon>
        <taxon>Stenosarchaea group</taxon>
        <taxon>Halobacteria</taxon>
        <taxon>Halobacteriales</taxon>
        <taxon>Haloferacaceae</taxon>
    </lineage>
</organism>
<sequence length="84" mass="9196">MELRFPSYYDKILLAIAVSLGGGSVIGVVTDVEFRLGLLAGALLATVFVYDAIFRNPPQSTPRARHAAIVWHLFLLMLVLPSLL</sequence>
<reference evidence="3" key="1">
    <citation type="submission" date="2016-10" db="EMBL/GenBank/DDBJ databases">
        <authorList>
            <person name="Varghese N."/>
            <person name="Submissions S."/>
        </authorList>
    </citation>
    <scope>NUCLEOTIDE SEQUENCE [LARGE SCALE GENOMIC DNA]</scope>
    <source>
        <strain evidence="3">CGMCC 1.10329</strain>
    </source>
</reference>
<accession>A0A1I5SUI4</accession>
<keyword evidence="3" id="KW-1185">Reference proteome</keyword>
<dbReference type="Pfam" id="PF26047">
    <property type="entry name" value="DUF8015"/>
    <property type="match status" value="1"/>
</dbReference>
<evidence type="ECO:0000313" key="3">
    <source>
        <dbReference type="Proteomes" id="UP000183769"/>
    </source>
</evidence>
<protein>
    <submittedName>
        <fullName evidence="2">Uncharacterized protein</fullName>
    </submittedName>
</protein>
<feature type="transmembrane region" description="Helical" evidence="1">
    <location>
        <begin position="36"/>
        <end position="54"/>
    </location>
</feature>
<keyword evidence="1" id="KW-1133">Transmembrane helix</keyword>
<dbReference type="AlphaFoldDB" id="A0A1I5SUI4"/>
<dbReference type="RefSeq" id="WP_074878418.1">
    <property type="nucleotide sequence ID" value="NZ_FOXI01000007.1"/>
</dbReference>
<feature type="transmembrane region" description="Helical" evidence="1">
    <location>
        <begin position="66"/>
        <end position="83"/>
    </location>
</feature>
<evidence type="ECO:0000256" key="1">
    <source>
        <dbReference type="SAM" id="Phobius"/>
    </source>
</evidence>
<gene>
    <name evidence="2" type="ORF">SAMN05216277_10719</name>
</gene>
<feature type="transmembrane region" description="Helical" evidence="1">
    <location>
        <begin position="12"/>
        <end position="30"/>
    </location>
</feature>
<keyword evidence="1" id="KW-0472">Membrane</keyword>
<dbReference type="Proteomes" id="UP000183769">
    <property type="component" value="Unassembled WGS sequence"/>
</dbReference>
<proteinExistence type="predicted"/>
<dbReference type="InterPro" id="IPR058328">
    <property type="entry name" value="DUF8015"/>
</dbReference>
<keyword evidence="1" id="KW-0812">Transmembrane</keyword>
<dbReference type="EMBL" id="FOXI01000007">
    <property type="protein sequence ID" value="SFP74425.1"/>
    <property type="molecule type" value="Genomic_DNA"/>
</dbReference>
<name>A0A1I5SUI4_9EURY</name>
<evidence type="ECO:0000313" key="2">
    <source>
        <dbReference type="EMBL" id="SFP74425.1"/>
    </source>
</evidence>